<dbReference type="SUPFAM" id="SSF103473">
    <property type="entry name" value="MFS general substrate transporter"/>
    <property type="match status" value="1"/>
</dbReference>
<dbReference type="PANTHER" id="PTHR23514">
    <property type="entry name" value="BYPASS OF STOP CODON PROTEIN 6"/>
    <property type="match status" value="1"/>
</dbReference>
<evidence type="ECO:0000256" key="3">
    <source>
        <dbReference type="ARBA" id="ARBA00022448"/>
    </source>
</evidence>
<sequence length="376" mass="39544">MYGQLAVYGFFLYSFGPAQPLLRDEQGTSHTVAGLHGTALALGAILAGSTNTRLAHRYGSQRASWIGTVIFAIGIIDLIAFRSLTFTLLGALVTGTGGSIAINSATTVFHEHLPTKMAEKALAEGNAFAALFGALGTTLVGLLAASRFGWRGGLFLGLIGILVTRFAIYRKPIESHVPNPNGRSSGTLPRRFWIGWITIVTVVGIEFGSSFWAAALIHARTGANASNSTMTVMILALCMGIGRYAGSRGLHKASLDRLLIFFLIITAVGFAFFWTANSTLIAFLGLGLVGLGISMQYPLAISRLIRLSDHRPDLALGRASLGAGTAIGLSPLLLGIMGDHIGIQKAYLLIPALIVVGIISVIASPTHAMLATDASK</sequence>
<gene>
    <name evidence="9" type="ORF">GALL_435930</name>
</gene>
<dbReference type="InterPro" id="IPR020846">
    <property type="entry name" value="MFS_dom"/>
</dbReference>
<keyword evidence="5 7" id="KW-1133">Transmembrane helix</keyword>
<feature type="transmembrane region" description="Helical" evidence="7">
    <location>
        <begin position="87"/>
        <end position="109"/>
    </location>
</feature>
<evidence type="ECO:0000256" key="4">
    <source>
        <dbReference type="ARBA" id="ARBA00022692"/>
    </source>
</evidence>
<feature type="transmembrane region" description="Helical" evidence="7">
    <location>
        <begin position="150"/>
        <end position="168"/>
    </location>
</feature>
<dbReference type="PANTHER" id="PTHR23514:SF3">
    <property type="entry name" value="BYPASS OF STOP CODON PROTEIN 6"/>
    <property type="match status" value="1"/>
</dbReference>
<dbReference type="InterPro" id="IPR011701">
    <property type="entry name" value="MFS"/>
</dbReference>
<dbReference type="GO" id="GO:0012505">
    <property type="term" value="C:endomembrane system"/>
    <property type="evidence" value="ECO:0007669"/>
    <property type="project" value="UniProtKB-SubCell"/>
</dbReference>
<feature type="transmembrane region" description="Helical" evidence="7">
    <location>
        <begin position="63"/>
        <end position="81"/>
    </location>
</feature>
<feature type="transmembrane region" description="Helical" evidence="7">
    <location>
        <begin position="280"/>
        <end position="302"/>
    </location>
</feature>
<evidence type="ECO:0000256" key="6">
    <source>
        <dbReference type="ARBA" id="ARBA00023136"/>
    </source>
</evidence>
<feature type="transmembrane region" description="Helical" evidence="7">
    <location>
        <begin position="229"/>
        <end position="246"/>
    </location>
</feature>
<dbReference type="InterPro" id="IPR051788">
    <property type="entry name" value="MFS_Transporter"/>
</dbReference>
<feature type="transmembrane region" description="Helical" evidence="7">
    <location>
        <begin position="258"/>
        <end position="274"/>
    </location>
</feature>
<dbReference type="GO" id="GO:0016020">
    <property type="term" value="C:membrane"/>
    <property type="evidence" value="ECO:0007669"/>
    <property type="project" value="TreeGrafter"/>
</dbReference>
<dbReference type="InterPro" id="IPR036259">
    <property type="entry name" value="MFS_trans_sf"/>
</dbReference>
<name>A0A1J5Q443_9ZZZZ</name>
<dbReference type="EMBL" id="MLJW01002397">
    <property type="protein sequence ID" value="OIQ74751.1"/>
    <property type="molecule type" value="Genomic_DNA"/>
</dbReference>
<evidence type="ECO:0000256" key="5">
    <source>
        <dbReference type="ARBA" id="ARBA00022989"/>
    </source>
</evidence>
<proteinExistence type="inferred from homology"/>
<evidence type="ECO:0000259" key="8">
    <source>
        <dbReference type="PROSITE" id="PS50850"/>
    </source>
</evidence>
<evidence type="ECO:0000256" key="2">
    <source>
        <dbReference type="ARBA" id="ARBA00008335"/>
    </source>
</evidence>
<comment type="subcellular location">
    <subcellularLocation>
        <location evidence="1">Endomembrane system</location>
        <topology evidence="1">Multi-pass membrane protein</topology>
    </subcellularLocation>
</comment>
<evidence type="ECO:0000313" key="9">
    <source>
        <dbReference type="EMBL" id="OIQ74751.1"/>
    </source>
</evidence>
<dbReference type="GO" id="GO:0022857">
    <property type="term" value="F:transmembrane transporter activity"/>
    <property type="evidence" value="ECO:0007669"/>
    <property type="project" value="InterPro"/>
</dbReference>
<keyword evidence="4 7" id="KW-0812">Transmembrane</keyword>
<feature type="transmembrane region" description="Helical" evidence="7">
    <location>
        <begin position="33"/>
        <end position="51"/>
    </location>
</feature>
<feature type="transmembrane region" description="Helical" evidence="7">
    <location>
        <begin position="346"/>
        <end position="370"/>
    </location>
</feature>
<comment type="similarity">
    <text evidence="2">Belongs to the major facilitator superfamily.</text>
</comment>
<feature type="transmembrane region" description="Helical" evidence="7">
    <location>
        <begin position="193"/>
        <end position="217"/>
    </location>
</feature>
<accession>A0A1J5Q443</accession>
<dbReference type="AlphaFoldDB" id="A0A1J5Q443"/>
<evidence type="ECO:0000256" key="1">
    <source>
        <dbReference type="ARBA" id="ARBA00004127"/>
    </source>
</evidence>
<dbReference type="PROSITE" id="PS50850">
    <property type="entry name" value="MFS"/>
    <property type="match status" value="1"/>
</dbReference>
<evidence type="ECO:0000256" key="7">
    <source>
        <dbReference type="SAM" id="Phobius"/>
    </source>
</evidence>
<keyword evidence="6 7" id="KW-0472">Membrane</keyword>
<feature type="transmembrane region" description="Helical" evidence="7">
    <location>
        <begin position="314"/>
        <end position="334"/>
    </location>
</feature>
<protein>
    <submittedName>
        <fullName evidence="9">Putative transporter</fullName>
    </submittedName>
</protein>
<comment type="caution">
    <text evidence="9">The sequence shown here is derived from an EMBL/GenBank/DDBJ whole genome shotgun (WGS) entry which is preliminary data.</text>
</comment>
<dbReference type="Gene3D" id="1.20.1250.20">
    <property type="entry name" value="MFS general substrate transporter like domains"/>
    <property type="match status" value="2"/>
</dbReference>
<reference evidence="9" key="1">
    <citation type="submission" date="2016-10" db="EMBL/GenBank/DDBJ databases">
        <title>Sequence of Gallionella enrichment culture.</title>
        <authorList>
            <person name="Poehlein A."/>
            <person name="Muehling M."/>
            <person name="Daniel R."/>
        </authorList>
    </citation>
    <scope>NUCLEOTIDE SEQUENCE</scope>
</reference>
<keyword evidence="3" id="KW-0813">Transport</keyword>
<feature type="transmembrane region" description="Helical" evidence="7">
    <location>
        <begin position="121"/>
        <end position="144"/>
    </location>
</feature>
<feature type="domain" description="Major facilitator superfamily (MFS) profile" evidence="8">
    <location>
        <begin position="1"/>
        <end position="369"/>
    </location>
</feature>
<organism evidence="9">
    <name type="scientific">mine drainage metagenome</name>
    <dbReference type="NCBI Taxonomy" id="410659"/>
    <lineage>
        <taxon>unclassified sequences</taxon>
        <taxon>metagenomes</taxon>
        <taxon>ecological metagenomes</taxon>
    </lineage>
</organism>
<dbReference type="Pfam" id="PF07690">
    <property type="entry name" value="MFS_1"/>
    <property type="match status" value="1"/>
</dbReference>